<feature type="non-terminal residue" evidence="2">
    <location>
        <position position="1"/>
    </location>
</feature>
<dbReference type="AlphaFoldDB" id="X1E201"/>
<reference evidence="2" key="1">
    <citation type="journal article" date="2014" name="Front. Microbiol.">
        <title>High frequency of phylogenetically diverse reductive dehalogenase-homologous genes in deep subseafloor sedimentary metagenomes.</title>
        <authorList>
            <person name="Kawai M."/>
            <person name="Futagami T."/>
            <person name="Toyoda A."/>
            <person name="Takaki Y."/>
            <person name="Nishi S."/>
            <person name="Hori S."/>
            <person name="Arai W."/>
            <person name="Tsubouchi T."/>
            <person name="Morono Y."/>
            <person name="Uchiyama I."/>
            <person name="Ito T."/>
            <person name="Fujiyama A."/>
            <person name="Inagaki F."/>
            <person name="Takami H."/>
        </authorList>
    </citation>
    <scope>NUCLEOTIDE SEQUENCE</scope>
    <source>
        <strain evidence="2">Expedition CK06-06</strain>
    </source>
</reference>
<evidence type="ECO:0000259" key="1">
    <source>
        <dbReference type="Pfam" id="PF07971"/>
    </source>
</evidence>
<dbReference type="Pfam" id="PF07971">
    <property type="entry name" value="Glyco_hydro_92"/>
    <property type="match status" value="1"/>
</dbReference>
<sequence length="287" mass="32119">RQQWNELLGKIEVQGGTREQRVKFYTDLWHLLLGRHILDDGNGDYPIYMGEKPSARSTAKLRVGRLPKDENGETLFHMYNSDALWLTMWNINLIWGLGWPEMLDELSASWVQYADNGGLLPRGPSAGGYTYIMKGCPATSMITSAYQKNLLTKVDVEHAYETMRRNHGPGGMLSIDDEPSLAHYVEKGWAPDNAGTTVQWAFEDWALGQMAQDLGKKKDANYFDARSKGWKSLYHSGVGLLMPLKGDGEWLHDDPLSGEGWVEANAWQASFSVSHDIPGLAKLMGGN</sequence>
<dbReference type="PANTHER" id="PTHR12143">
    <property type="entry name" value="PEPTIDE N-GLYCANASE PNGASE -RELATED"/>
    <property type="match status" value="1"/>
</dbReference>
<dbReference type="Gene3D" id="1.20.1610.10">
    <property type="entry name" value="alpha-1,2-mannosidases domains"/>
    <property type="match status" value="1"/>
</dbReference>
<dbReference type="PANTHER" id="PTHR12143:SF39">
    <property type="entry name" value="SECRETED PROTEIN"/>
    <property type="match status" value="1"/>
</dbReference>
<organism evidence="2">
    <name type="scientific">marine sediment metagenome</name>
    <dbReference type="NCBI Taxonomy" id="412755"/>
    <lineage>
        <taxon>unclassified sequences</taxon>
        <taxon>metagenomes</taxon>
        <taxon>ecological metagenomes</taxon>
    </lineage>
</organism>
<dbReference type="Gene3D" id="1.20.1050.60">
    <property type="entry name" value="alpha-1,2-mannosidase"/>
    <property type="match status" value="1"/>
</dbReference>
<dbReference type="EMBL" id="BART01022949">
    <property type="protein sequence ID" value="GAH02688.1"/>
    <property type="molecule type" value="Genomic_DNA"/>
</dbReference>
<dbReference type="GO" id="GO:0005829">
    <property type="term" value="C:cytosol"/>
    <property type="evidence" value="ECO:0007669"/>
    <property type="project" value="TreeGrafter"/>
</dbReference>
<protein>
    <recommendedName>
        <fullName evidence="1">Glycosyl hydrolase family 92 domain-containing protein</fullName>
    </recommendedName>
</protein>
<feature type="domain" description="Glycosyl hydrolase family 92" evidence="1">
    <location>
        <begin position="1"/>
        <end position="287"/>
    </location>
</feature>
<proteinExistence type="predicted"/>
<comment type="caution">
    <text evidence="2">The sequence shown here is derived from an EMBL/GenBank/DDBJ whole genome shotgun (WGS) entry which is preliminary data.</text>
</comment>
<dbReference type="GO" id="GO:0006516">
    <property type="term" value="P:glycoprotein catabolic process"/>
    <property type="evidence" value="ECO:0007669"/>
    <property type="project" value="TreeGrafter"/>
</dbReference>
<dbReference type="GO" id="GO:0000224">
    <property type="term" value="F:peptide-N4-(N-acetyl-beta-glucosaminyl)asparagine amidase activity"/>
    <property type="evidence" value="ECO:0007669"/>
    <property type="project" value="TreeGrafter"/>
</dbReference>
<gene>
    <name evidence="2" type="ORF">S01H4_41898</name>
</gene>
<name>X1E201_9ZZZZ</name>
<dbReference type="InterPro" id="IPR050883">
    <property type="entry name" value="PNGase"/>
</dbReference>
<accession>X1E201</accession>
<feature type="non-terminal residue" evidence="2">
    <location>
        <position position="287"/>
    </location>
</feature>
<dbReference type="InterPro" id="IPR012939">
    <property type="entry name" value="Glyco_hydro_92"/>
</dbReference>
<evidence type="ECO:0000313" key="2">
    <source>
        <dbReference type="EMBL" id="GAH02688.1"/>
    </source>
</evidence>